<dbReference type="AlphaFoldDB" id="A0AA39Y993"/>
<evidence type="ECO:0000259" key="1">
    <source>
        <dbReference type="Pfam" id="PF06985"/>
    </source>
</evidence>
<organism evidence="3 4">
    <name type="scientific">Cercophora newfieldiana</name>
    <dbReference type="NCBI Taxonomy" id="92897"/>
    <lineage>
        <taxon>Eukaryota</taxon>
        <taxon>Fungi</taxon>
        <taxon>Dikarya</taxon>
        <taxon>Ascomycota</taxon>
        <taxon>Pezizomycotina</taxon>
        <taxon>Sordariomycetes</taxon>
        <taxon>Sordariomycetidae</taxon>
        <taxon>Sordariales</taxon>
        <taxon>Lasiosphaeriaceae</taxon>
        <taxon>Cercophora</taxon>
    </lineage>
</organism>
<keyword evidence="4" id="KW-1185">Reference proteome</keyword>
<gene>
    <name evidence="3" type="ORF">B0T16DRAFT_408149</name>
</gene>
<evidence type="ECO:0000313" key="3">
    <source>
        <dbReference type="EMBL" id="KAK0648406.1"/>
    </source>
</evidence>
<sequence>MRLLNTHTLELDSFVKAPPYAILSHTWEDGEILFDDVQLGREHLLSCTKAGLAKILDSCEVARNDGWDHIWIDTCCIDKSSSAELSEAINSMFLWYAGAQVCYVFLEDCSDSERTLPGSKWSFKWCSRGWTLQELVAPYNVHFYNAKWEFLGNRHTLADQISACTGIDKLILRRHRDSCPRARAQEKPIPRYAMCFECHTVNSSRRLLDSFSVATRMSWVSRRETTREEDMAYCILGIFNVHLPLLYGEGCQRAFNRLQEAIVNRSNDQSILVWGSSPAPGSAQRFAGLCVQSTFAISPASFRYPCEPVPELSETYGMFISGFDLVADVLLGPGPSYDQWSQQAHFGPLWLAFLNCNGSRGVPSGRAIILARMSPESLSFQRVSLGGFTVLEANSAGFVYGLQAGGEADETMIYPFDATKFTKERIHIQLTTDRPHLPYSRGLRRTTPPVTIQISNLSPDWDFQLTECIPSSTTLPSSGPVSTCCIPPSPYPFKTKHSTGDTAPFYSNFIFGALALRDKRNHCVVVLCGISNVPSPKTLSLAQGSGVDIHTYIAYEWWQGPQSTPFCIVMSWESLATATGGLEGRGIVPDLDQRNFLDRVIAYSAPSDIIADSALEDTSRLDLEGGLAIIAKIQTVDFLQRKSVMVSVEIS</sequence>
<accession>A0AA39Y993</accession>
<dbReference type="EMBL" id="JAULSV010000003">
    <property type="protein sequence ID" value="KAK0648406.1"/>
    <property type="molecule type" value="Genomic_DNA"/>
</dbReference>
<dbReference type="PANTHER" id="PTHR10622:SF10">
    <property type="entry name" value="HET DOMAIN-CONTAINING PROTEIN"/>
    <property type="match status" value="1"/>
</dbReference>
<dbReference type="InterPro" id="IPR058525">
    <property type="entry name" value="DUF8212"/>
</dbReference>
<dbReference type="Pfam" id="PF26640">
    <property type="entry name" value="DUF8212"/>
    <property type="match status" value="1"/>
</dbReference>
<name>A0AA39Y993_9PEZI</name>
<feature type="domain" description="DUF8212" evidence="2">
    <location>
        <begin position="253"/>
        <end position="277"/>
    </location>
</feature>
<evidence type="ECO:0000259" key="2">
    <source>
        <dbReference type="Pfam" id="PF26640"/>
    </source>
</evidence>
<comment type="caution">
    <text evidence="3">The sequence shown here is derived from an EMBL/GenBank/DDBJ whole genome shotgun (WGS) entry which is preliminary data.</text>
</comment>
<dbReference type="Proteomes" id="UP001174936">
    <property type="component" value="Unassembled WGS sequence"/>
</dbReference>
<dbReference type="Pfam" id="PF06985">
    <property type="entry name" value="HET"/>
    <property type="match status" value="1"/>
</dbReference>
<dbReference type="InterPro" id="IPR010730">
    <property type="entry name" value="HET"/>
</dbReference>
<reference evidence="3" key="1">
    <citation type="submission" date="2023-06" db="EMBL/GenBank/DDBJ databases">
        <title>Genome-scale phylogeny and comparative genomics of the fungal order Sordariales.</title>
        <authorList>
            <consortium name="Lawrence Berkeley National Laboratory"/>
            <person name="Hensen N."/>
            <person name="Bonometti L."/>
            <person name="Westerberg I."/>
            <person name="Brannstrom I.O."/>
            <person name="Guillou S."/>
            <person name="Cros-Aarteil S."/>
            <person name="Calhoun S."/>
            <person name="Haridas S."/>
            <person name="Kuo A."/>
            <person name="Mondo S."/>
            <person name="Pangilinan J."/>
            <person name="Riley R."/>
            <person name="Labutti K."/>
            <person name="Andreopoulos B."/>
            <person name="Lipzen A."/>
            <person name="Chen C."/>
            <person name="Yanf M."/>
            <person name="Daum C."/>
            <person name="Ng V."/>
            <person name="Clum A."/>
            <person name="Steindorff A."/>
            <person name="Ohm R."/>
            <person name="Martin F."/>
            <person name="Silar P."/>
            <person name="Natvig D."/>
            <person name="Lalanne C."/>
            <person name="Gautier V."/>
            <person name="Ament-Velasquez S.L."/>
            <person name="Kruys A."/>
            <person name="Hutchinson M.I."/>
            <person name="Powell A.J."/>
            <person name="Barry K."/>
            <person name="Miller A.N."/>
            <person name="Grigoriev I.V."/>
            <person name="Debuchy R."/>
            <person name="Gladieux P."/>
            <person name="Thoren M.H."/>
            <person name="Johannesson H."/>
        </authorList>
    </citation>
    <scope>NUCLEOTIDE SEQUENCE</scope>
    <source>
        <strain evidence="3">SMH2532-1</strain>
    </source>
</reference>
<proteinExistence type="predicted"/>
<dbReference type="PANTHER" id="PTHR10622">
    <property type="entry name" value="HET DOMAIN-CONTAINING PROTEIN"/>
    <property type="match status" value="1"/>
</dbReference>
<evidence type="ECO:0000313" key="4">
    <source>
        <dbReference type="Proteomes" id="UP001174936"/>
    </source>
</evidence>
<feature type="domain" description="Heterokaryon incompatibility" evidence="1">
    <location>
        <begin position="20"/>
        <end position="113"/>
    </location>
</feature>
<protein>
    <submittedName>
        <fullName evidence="3">Heterokaryon incompatibility protein-domain-containing protein</fullName>
    </submittedName>
</protein>